<dbReference type="Gene3D" id="3.55.30.10">
    <property type="entry name" value="Hsp33 domain"/>
    <property type="match status" value="1"/>
</dbReference>
<keyword evidence="4" id="KW-0143">Chaperone</keyword>
<dbReference type="InterPro" id="IPR023212">
    <property type="entry name" value="Hsp33_helix_hairpin_bin_dom_sf"/>
</dbReference>
<keyword evidence="2" id="KW-0862">Zinc</keyword>
<dbReference type="PANTHER" id="PTHR30111">
    <property type="entry name" value="33 KDA CHAPERONIN"/>
    <property type="match status" value="1"/>
</dbReference>
<dbReference type="AlphaFoldDB" id="A0A1U6HEN5"/>
<evidence type="ECO:0000313" key="6">
    <source>
        <dbReference type="EMBL" id="SLJ94244.1"/>
    </source>
</evidence>
<keyword evidence="3" id="KW-1015">Disulfide bond</keyword>
<dbReference type="STRING" id="428990.SAMN06295987_102263"/>
<dbReference type="InterPro" id="IPR016154">
    <property type="entry name" value="Heat_shock_Hsp33_C"/>
</dbReference>
<evidence type="ECO:0000256" key="4">
    <source>
        <dbReference type="ARBA" id="ARBA00023186"/>
    </source>
</evidence>
<accession>A0A1U6HEN5</accession>
<reference evidence="7" key="1">
    <citation type="submission" date="2017-02" db="EMBL/GenBank/DDBJ databases">
        <authorList>
            <person name="Varghese N."/>
            <person name="Submissions S."/>
        </authorList>
    </citation>
    <scope>NUCLEOTIDE SEQUENCE [LARGE SCALE GENOMIC DNA]</scope>
    <source>
        <strain evidence="7">SM117</strain>
    </source>
</reference>
<dbReference type="GO" id="GO:0042026">
    <property type="term" value="P:protein refolding"/>
    <property type="evidence" value="ECO:0007669"/>
    <property type="project" value="TreeGrafter"/>
</dbReference>
<dbReference type="PIRSF" id="PIRSF005261">
    <property type="entry name" value="Heat_shock_Hsp33"/>
    <property type="match status" value="1"/>
</dbReference>
<proteinExistence type="predicted"/>
<evidence type="ECO:0000256" key="3">
    <source>
        <dbReference type="ARBA" id="ARBA00023157"/>
    </source>
</evidence>
<evidence type="ECO:0000256" key="5">
    <source>
        <dbReference type="ARBA" id="ARBA00023284"/>
    </source>
</evidence>
<dbReference type="Proteomes" id="UP000190989">
    <property type="component" value="Unassembled WGS sequence"/>
</dbReference>
<dbReference type="Gene3D" id="1.10.287.480">
    <property type="entry name" value="helix hairpin bin"/>
    <property type="match status" value="1"/>
</dbReference>
<dbReference type="Pfam" id="PF01430">
    <property type="entry name" value="HSP33"/>
    <property type="match status" value="1"/>
</dbReference>
<dbReference type="GO" id="GO:0005737">
    <property type="term" value="C:cytoplasm"/>
    <property type="evidence" value="ECO:0007669"/>
    <property type="project" value="InterPro"/>
</dbReference>
<keyword evidence="5" id="KW-0676">Redox-active center</keyword>
<dbReference type="InterPro" id="IPR000397">
    <property type="entry name" value="Heat_shock_Hsp33"/>
</dbReference>
<keyword evidence="7" id="KW-1185">Reference proteome</keyword>
<dbReference type="SUPFAM" id="SSF118352">
    <property type="entry name" value="HSP33 redox switch-like"/>
    <property type="match status" value="1"/>
</dbReference>
<keyword evidence="1" id="KW-0963">Cytoplasm</keyword>
<evidence type="ECO:0000256" key="1">
    <source>
        <dbReference type="ARBA" id="ARBA00022490"/>
    </source>
</evidence>
<evidence type="ECO:0000256" key="2">
    <source>
        <dbReference type="ARBA" id="ARBA00022833"/>
    </source>
</evidence>
<sequence length="303" mass="33705">MSEDYLIVSEETGFDRVLAFTVPDRHARGRVVRLGPALETVLSAHDYPTKVKHLLAEALVLTALMGSLLKENGSQLTVQAQAEGGPVDLLVCDYRDGEIRGYVRHDDDLLAKLGEEEASLEALFGKGYFAITFDLATTKERYQGVVPLEGESLAQACESYFAQSEQVPTLIRVAVRSNDPRCVAGGLLVQHLPEGEEGKARLHAQDDHPDWAHVSIMAGSTKPEELVDPVLNLEQLVWRLFHEESEVRVEQLGHLQRGCRCTVEHYQSILSRFEEKELAEMRDDDGTIPVDCAFCSKVLRIPV</sequence>
<dbReference type="GO" id="GO:0044183">
    <property type="term" value="F:protein folding chaperone"/>
    <property type="evidence" value="ECO:0007669"/>
    <property type="project" value="TreeGrafter"/>
</dbReference>
<dbReference type="GO" id="GO:0051082">
    <property type="term" value="F:unfolded protein binding"/>
    <property type="evidence" value="ECO:0007669"/>
    <property type="project" value="InterPro"/>
</dbReference>
<dbReference type="CDD" id="cd00498">
    <property type="entry name" value="Hsp33"/>
    <property type="match status" value="1"/>
</dbReference>
<dbReference type="Gene3D" id="3.90.1280.10">
    <property type="entry name" value="HSP33 redox switch-like"/>
    <property type="match status" value="1"/>
</dbReference>
<dbReference type="RefSeq" id="WP_079730021.1">
    <property type="nucleotide sequence ID" value="NZ_FVZE01000002.1"/>
</dbReference>
<protein>
    <submittedName>
        <fullName evidence="6">Molecular chaperone Hsp33</fullName>
    </submittedName>
</protein>
<name>A0A1U6HEN5_9SPHN</name>
<dbReference type="PANTHER" id="PTHR30111:SF1">
    <property type="entry name" value="33 KDA CHAPERONIN"/>
    <property type="match status" value="1"/>
</dbReference>
<evidence type="ECO:0000313" key="7">
    <source>
        <dbReference type="Proteomes" id="UP000190989"/>
    </source>
</evidence>
<dbReference type="SUPFAM" id="SSF64397">
    <property type="entry name" value="Hsp33 domain"/>
    <property type="match status" value="1"/>
</dbReference>
<dbReference type="EMBL" id="FVZE01000002">
    <property type="protein sequence ID" value="SLJ94244.1"/>
    <property type="molecule type" value="Genomic_DNA"/>
</dbReference>
<dbReference type="InterPro" id="IPR016153">
    <property type="entry name" value="Heat_shock_Hsp33_N"/>
</dbReference>
<gene>
    <name evidence="6" type="ORF">SAMN06295987_102263</name>
</gene>
<organism evidence="6 7">
    <name type="scientific">Novosphingobium mathurense</name>
    <dbReference type="NCBI Taxonomy" id="428990"/>
    <lineage>
        <taxon>Bacteria</taxon>
        <taxon>Pseudomonadati</taxon>
        <taxon>Pseudomonadota</taxon>
        <taxon>Alphaproteobacteria</taxon>
        <taxon>Sphingomonadales</taxon>
        <taxon>Sphingomonadaceae</taxon>
        <taxon>Novosphingobium</taxon>
    </lineage>
</organism>